<dbReference type="STRING" id="1385369.N825_36840"/>
<feature type="domain" description="Response regulatory" evidence="3">
    <location>
        <begin position="53"/>
        <end position="177"/>
    </location>
</feature>
<dbReference type="PANTHER" id="PTHR45228:SF9">
    <property type="entry name" value="3'3'-CGAMP-SPECIFIC PHOSPHODIESTERASE 2"/>
    <property type="match status" value="1"/>
</dbReference>
<dbReference type="Proteomes" id="UP000019486">
    <property type="component" value="Unassembled WGS sequence"/>
</dbReference>
<feature type="compositionally biased region" description="Acidic residues" evidence="2">
    <location>
        <begin position="8"/>
        <end position="23"/>
    </location>
</feature>
<dbReference type="GO" id="GO:0000160">
    <property type="term" value="P:phosphorelay signal transduction system"/>
    <property type="evidence" value="ECO:0007669"/>
    <property type="project" value="InterPro"/>
</dbReference>
<dbReference type="InterPro" id="IPR021800">
    <property type="entry name" value="DUF3369"/>
</dbReference>
<dbReference type="Gene3D" id="3.40.50.2300">
    <property type="match status" value="1"/>
</dbReference>
<proteinExistence type="predicted"/>
<evidence type="ECO:0000259" key="4">
    <source>
        <dbReference type="PROSITE" id="PS51832"/>
    </source>
</evidence>
<dbReference type="PATRIC" id="fig|1385369.3.peg.2671"/>
<dbReference type="SUPFAM" id="SSF109604">
    <property type="entry name" value="HD-domain/PDEase-like"/>
    <property type="match status" value="1"/>
</dbReference>
<evidence type="ECO:0000256" key="2">
    <source>
        <dbReference type="SAM" id="MobiDB-lite"/>
    </source>
</evidence>
<keyword evidence="6" id="KW-1185">Reference proteome</keyword>
<dbReference type="InterPro" id="IPR003607">
    <property type="entry name" value="HD/PDEase_dom"/>
</dbReference>
<keyword evidence="1" id="KW-0597">Phosphoprotein</keyword>
<evidence type="ECO:0000259" key="3">
    <source>
        <dbReference type="PROSITE" id="PS50110"/>
    </source>
</evidence>
<dbReference type="InterPro" id="IPR052020">
    <property type="entry name" value="Cyclic_di-GMP/3'3'-cGAMP_PDE"/>
</dbReference>
<comment type="caution">
    <text evidence="5">The sequence shown here is derived from an EMBL/GenBank/DDBJ whole genome shotgun (WGS) entry which is preliminary data.</text>
</comment>
<dbReference type="CDD" id="cd00077">
    <property type="entry name" value="HDc"/>
    <property type="match status" value="1"/>
</dbReference>
<dbReference type="InterPro" id="IPR037522">
    <property type="entry name" value="HD_GYP_dom"/>
</dbReference>
<organism evidence="5 6">
    <name type="scientific">Skermanella stibiiresistens SB22</name>
    <dbReference type="NCBI Taxonomy" id="1385369"/>
    <lineage>
        <taxon>Bacteria</taxon>
        <taxon>Pseudomonadati</taxon>
        <taxon>Pseudomonadota</taxon>
        <taxon>Alphaproteobacteria</taxon>
        <taxon>Rhodospirillales</taxon>
        <taxon>Azospirillaceae</taxon>
        <taxon>Skermanella</taxon>
    </lineage>
</organism>
<gene>
    <name evidence="5" type="ORF">N825_36840</name>
</gene>
<dbReference type="InterPro" id="IPR001789">
    <property type="entry name" value="Sig_transdc_resp-reg_receiver"/>
</dbReference>
<sequence>MKHIDGDNQGDDDDLMFADEADDGDDAGSPLEIGAGLLPNHGWLTPHKPPPWKVMIVDDDREVHAITKVVLSDFQFDERPLQFVSAFSAAEACELFPLHPDIAVVLLDVVMETDDAGLRCVEFIRREVGNEQVRIILRTGQPGQAPERQVIVNYDINDYKAKSELTAQKLFTSVVAALRSYQHIISIEMSRRGLEKIIDGSASLFEHRSMSQFVEGVLLQLRSLIHGASGLLLCTVSQDDRGGSDGHFTGEFQVLASSEISGADAVGPLDEILSPAAIADIRKAFDEGRNIYRADHSVIVFRSRNHSASIVYMDGHPPLGSLDRGLLEIFCGKVAIAFDNVYLYEQVVNSQKATVYALGKLAEFKDEITGQHVRRIERLTAMIAAELKARGQYPHEIDDIFVDQIGLASILHDVGKVGLPDSILNKPARLTEDEMAVIRQHPRIGANVLREVAKMVPGRSYLSLGAEVAETHHEKYDGTGYPAGLKGDAIPISGRITAVADVYDALMHKRPYKDAWATKDTIDHLKSQSGTHFDPAVVDAFLAVMEREGDPDRPV</sequence>
<dbReference type="OrthoDB" id="7326651at2"/>
<protein>
    <submittedName>
        <fullName evidence="5">Phosphodiesterase</fullName>
    </submittedName>
</protein>
<evidence type="ECO:0000313" key="5">
    <source>
        <dbReference type="EMBL" id="EWY40285.1"/>
    </source>
</evidence>
<reference evidence="5 6" key="1">
    <citation type="submission" date="2013-08" db="EMBL/GenBank/DDBJ databases">
        <title>The genome sequence of Skermanella stibiiresistens.</title>
        <authorList>
            <person name="Zhu W."/>
            <person name="Wang G."/>
        </authorList>
    </citation>
    <scope>NUCLEOTIDE SEQUENCE [LARGE SCALE GENOMIC DNA]</scope>
    <source>
        <strain evidence="5 6">SB22</strain>
    </source>
</reference>
<dbReference type="RefSeq" id="WP_037452146.1">
    <property type="nucleotide sequence ID" value="NZ_AVFL01000008.1"/>
</dbReference>
<dbReference type="Pfam" id="PF13487">
    <property type="entry name" value="HD_5"/>
    <property type="match status" value="1"/>
</dbReference>
<feature type="modified residue" description="4-aspartylphosphate" evidence="1">
    <location>
        <position position="108"/>
    </location>
</feature>
<evidence type="ECO:0000256" key="1">
    <source>
        <dbReference type="PROSITE-ProRule" id="PRU00169"/>
    </source>
</evidence>
<dbReference type="SMART" id="SM00471">
    <property type="entry name" value="HDc"/>
    <property type="match status" value="1"/>
</dbReference>
<name>W9H279_9PROT</name>
<accession>W9H279</accession>
<dbReference type="PANTHER" id="PTHR45228">
    <property type="entry name" value="CYCLIC DI-GMP PHOSPHODIESTERASE TM_0186-RELATED"/>
    <property type="match status" value="1"/>
</dbReference>
<dbReference type="AlphaFoldDB" id="W9H279"/>
<dbReference type="Pfam" id="PF11849">
    <property type="entry name" value="DUF3369"/>
    <property type="match status" value="1"/>
</dbReference>
<evidence type="ECO:0000313" key="6">
    <source>
        <dbReference type="Proteomes" id="UP000019486"/>
    </source>
</evidence>
<dbReference type="SUPFAM" id="SSF52172">
    <property type="entry name" value="CheY-like"/>
    <property type="match status" value="1"/>
</dbReference>
<feature type="region of interest" description="Disordered" evidence="2">
    <location>
        <begin position="1"/>
        <end position="23"/>
    </location>
</feature>
<dbReference type="Gene3D" id="1.10.3210.10">
    <property type="entry name" value="Hypothetical protein af1432"/>
    <property type="match status" value="1"/>
</dbReference>
<feature type="domain" description="HD-GYP" evidence="4">
    <location>
        <begin position="347"/>
        <end position="555"/>
    </location>
</feature>
<dbReference type="PROSITE" id="PS50110">
    <property type="entry name" value="RESPONSE_REGULATORY"/>
    <property type="match status" value="1"/>
</dbReference>
<dbReference type="GO" id="GO:0008081">
    <property type="term" value="F:phosphoric diester hydrolase activity"/>
    <property type="evidence" value="ECO:0007669"/>
    <property type="project" value="UniProtKB-ARBA"/>
</dbReference>
<dbReference type="InterPro" id="IPR011006">
    <property type="entry name" value="CheY-like_superfamily"/>
</dbReference>
<dbReference type="EMBL" id="AVFL01000008">
    <property type="protein sequence ID" value="EWY40285.1"/>
    <property type="molecule type" value="Genomic_DNA"/>
</dbReference>
<dbReference type="PROSITE" id="PS51832">
    <property type="entry name" value="HD_GYP"/>
    <property type="match status" value="1"/>
</dbReference>